<dbReference type="Proteomes" id="UP001562457">
    <property type="component" value="Unassembled WGS sequence"/>
</dbReference>
<feature type="transmembrane region" description="Helical" evidence="1">
    <location>
        <begin position="79"/>
        <end position="103"/>
    </location>
</feature>
<keyword evidence="1" id="KW-0472">Membrane</keyword>
<evidence type="ECO:0000256" key="1">
    <source>
        <dbReference type="SAM" id="Phobius"/>
    </source>
</evidence>
<protein>
    <submittedName>
        <fullName evidence="3">Uncharacterized protein</fullName>
    </submittedName>
</protein>
<dbReference type="Proteomes" id="UP000029861">
    <property type="component" value="Unassembled WGS sequence"/>
</dbReference>
<gene>
    <name evidence="3" type="ORF">LS80_008720</name>
    <name evidence="2" type="ORF">NHP164001_16450</name>
</gene>
<dbReference type="EMBL" id="BAAFHN010000048">
    <property type="protein sequence ID" value="GAB0173624.1"/>
    <property type="molecule type" value="Genomic_DNA"/>
</dbReference>
<dbReference type="AlphaFoldDB" id="A0A4U8T973"/>
<comment type="caution">
    <text evidence="3">The sequence shown here is derived from an EMBL/GenBank/DDBJ whole genome shotgun (WGS) entry which is preliminary data.</text>
</comment>
<name>A0A4U8T973_9HELI</name>
<reference evidence="2 5" key="3">
    <citation type="submission" date="2024-06" db="EMBL/GenBank/DDBJ databases">
        <title>Draft genome sequence of Helicobacter trogontum NHP16-4001.</title>
        <authorList>
            <person name="Rimbara E."/>
            <person name="Suzuki M."/>
        </authorList>
    </citation>
    <scope>NUCLEOTIDE SEQUENCE [LARGE SCALE GENOMIC DNA]</scope>
    <source>
        <strain evidence="2 5">NHP16-4001</strain>
    </source>
</reference>
<proteinExistence type="predicted"/>
<evidence type="ECO:0000313" key="4">
    <source>
        <dbReference type="Proteomes" id="UP000029861"/>
    </source>
</evidence>
<feature type="transmembrane region" description="Helical" evidence="1">
    <location>
        <begin position="48"/>
        <end position="73"/>
    </location>
</feature>
<keyword evidence="5" id="KW-1185">Reference proteome</keyword>
<dbReference type="RefSeq" id="WP_034316730.1">
    <property type="nucleotide sequence ID" value="NZ_FZNF01000036.1"/>
</dbReference>
<accession>A0A4U8T973</accession>
<organism evidence="3 4">
    <name type="scientific">Helicobacter trogontum</name>
    <dbReference type="NCBI Taxonomy" id="50960"/>
    <lineage>
        <taxon>Bacteria</taxon>
        <taxon>Pseudomonadati</taxon>
        <taxon>Campylobacterota</taxon>
        <taxon>Epsilonproteobacteria</taxon>
        <taxon>Campylobacterales</taxon>
        <taxon>Helicobacteraceae</taxon>
        <taxon>Helicobacter</taxon>
    </lineage>
</organism>
<feature type="transmembrane region" description="Helical" evidence="1">
    <location>
        <begin position="15"/>
        <end position="36"/>
    </location>
</feature>
<dbReference type="STRING" id="50960.LS81_07155"/>
<reference evidence="3 4" key="1">
    <citation type="journal article" date="2014" name="Genome Announc.">
        <title>Draft genome sequences of eight enterohepatic helicobacter species isolated from both laboratory and wild rodents.</title>
        <authorList>
            <person name="Sheh A."/>
            <person name="Shen Z."/>
            <person name="Fox J.G."/>
        </authorList>
    </citation>
    <scope>NUCLEOTIDE SEQUENCE [LARGE SCALE GENOMIC DNA]</scope>
    <source>
        <strain evidence="3 4">ATCC 49310</strain>
    </source>
</reference>
<evidence type="ECO:0000313" key="3">
    <source>
        <dbReference type="EMBL" id="TLD96255.1"/>
    </source>
</evidence>
<reference evidence="3" key="2">
    <citation type="submission" date="2018-04" db="EMBL/GenBank/DDBJ databases">
        <authorList>
            <person name="Sheh A."/>
            <person name="Shen Z."/>
            <person name="Mannion A.J."/>
            <person name="Fox J.G."/>
        </authorList>
    </citation>
    <scope>NUCLEOTIDE SEQUENCE</scope>
    <source>
        <strain evidence="3">ATCC 49310</strain>
    </source>
</reference>
<keyword evidence="1" id="KW-0812">Transmembrane</keyword>
<feature type="transmembrane region" description="Helical" evidence="1">
    <location>
        <begin position="115"/>
        <end position="139"/>
    </location>
</feature>
<evidence type="ECO:0000313" key="2">
    <source>
        <dbReference type="EMBL" id="GAB0173624.1"/>
    </source>
</evidence>
<sequence length="157" mass="17682">MAMYMFSLYSEANKNIILCILWILLLFYAFILPLLIVRCNKIESIHYILSSTAFIFGLLVAYIICVLAFVVLLKLSIDYVLILFIIGSLLAGAFYNPLVLILIYCKEKNKKRYSLGKTIGIFVGSVSICGVILADIFMLNPFLLFYAVNPLFGIGAR</sequence>
<dbReference type="EMBL" id="JRPK02000037">
    <property type="protein sequence ID" value="TLD96255.1"/>
    <property type="molecule type" value="Genomic_DNA"/>
</dbReference>
<keyword evidence="1" id="KW-1133">Transmembrane helix</keyword>
<evidence type="ECO:0000313" key="5">
    <source>
        <dbReference type="Proteomes" id="UP001562457"/>
    </source>
</evidence>